<keyword evidence="1" id="KW-1133">Transmembrane helix</keyword>
<evidence type="ECO:0000313" key="2">
    <source>
        <dbReference type="WBParaSite" id="OFLC_0000220601-mRNA-1"/>
    </source>
</evidence>
<organism evidence="2">
    <name type="scientific">Onchocerca flexuosa</name>
    <dbReference type="NCBI Taxonomy" id="387005"/>
    <lineage>
        <taxon>Eukaryota</taxon>
        <taxon>Metazoa</taxon>
        <taxon>Ecdysozoa</taxon>
        <taxon>Nematoda</taxon>
        <taxon>Chromadorea</taxon>
        <taxon>Rhabditida</taxon>
        <taxon>Spirurina</taxon>
        <taxon>Spiruromorpha</taxon>
        <taxon>Filarioidea</taxon>
        <taxon>Onchocercidae</taxon>
        <taxon>Onchocerca</taxon>
    </lineage>
</organism>
<keyword evidence="1" id="KW-0472">Membrane</keyword>
<dbReference type="WBParaSite" id="OFLC_0000220601-mRNA-1">
    <property type="protein sequence ID" value="OFLC_0000220601-mRNA-1"/>
    <property type="gene ID" value="OFLC_0000220601"/>
</dbReference>
<reference evidence="2" key="1">
    <citation type="submission" date="2016-06" db="UniProtKB">
        <authorList>
            <consortium name="WormBaseParasite"/>
        </authorList>
    </citation>
    <scope>IDENTIFICATION</scope>
</reference>
<keyword evidence="1" id="KW-0812">Transmembrane</keyword>
<evidence type="ECO:0000256" key="1">
    <source>
        <dbReference type="SAM" id="Phobius"/>
    </source>
</evidence>
<feature type="transmembrane region" description="Helical" evidence="1">
    <location>
        <begin position="88"/>
        <end position="106"/>
    </location>
</feature>
<dbReference type="AlphaFoldDB" id="A0A183H3Z7"/>
<dbReference type="STRING" id="387005.A0A183H3Z7"/>
<protein>
    <submittedName>
        <fullName evidence="2">BHLH domain-containing protein</fullName>
    </submittedName>
</protein>
<accession>A0A183H3Z7</accession>
<sequence length="112" mass="13279">LQTEEEKKHEQERLEERRRQLNDIHIFASIFERRIMELPLNRALKDGIESISPSIQKHSVMILLNSKTVIQVQKIIVRLNNMNAIREIFLGHLFFLSLAISFLGRFRNRSLL</sequence>
<name>A0A183H3Z7_9BILA</name>
<proteinExistence type="predicted"/>